<dbReference type="AlphaFoldDB" id="A0A6P8PFR2"/>
<gene>
    <name evidence="2" type="primary">LOC117347160</name>
</gene>
<accession>A0A6P8PFR2</accession>
<reference evidence="2" key="1">
    <citation type="submission" date="2025-08" db="UniProtKB">
        <authorList>
            <consortium name="RefSeq"/>
        </authorList>
    </citation>
    <scope>IDENTIFICATION</scope>
</reference>
<protein>
    <submittedName>
        <fullName evidence="2">Uncharacterized protein LOC117347160 isoform X1</fullName>
    </submittedName>
</protein>
<name>A0A6P8PFR2_GEOSA</name>
<keyword evidence="1" id="KW-1185">Reference proteome</keyword>
<dbReference type="InParanoid" id="A0A6P8PFR2"/>
<dbReference type="KEGG" id="gsh:117347160"/>
<evidence type="ECO:0000313" key="1">
    <source>
        <dbReference type="Proteomes" id="UP000515159"/>
    </source>
</evidence>
<dbReference type="Proteomes" id="UP000515159">
    <property type="component" value="Chromosome 13"/>
</dbReference>
<proteinExistence type="predicted"/>
<sequence>MNAEHKDTQEGKLSKVPGVALRTLTVPMNTEHEDPLQGTSISMPGVQYASQLSQEGGAVPLYPGEPKDKDLIPCTVEEEEEATQVSDPLAEECWVSPRASELGPTCREKPVSAQGHLNHSGERRARGPVCPLCDAHTNLQRAKEEQERWNINTQSLLRNIGDGAQTCAGGMLQHFWDLFTEMWEQHQHFWDFFAEMRERHQHFWDLFKEMLARHQHFWDLLTEMRAQHQQHFWDLVTEMRAQYQQHFWDLLTEMRAQHQNFWVLVTEIRAQHQHFWDLFTEMRAPHQVLVIELHRQTEAMFMVQCLGGDLCKMAQVAVGFNNVYNVAPPVSPSPSLHGLQDTTSWLSPLFFPAQLSTSNQVGLATSAMQHLPGPPTDLGEDLAMQSLPGPPTDLGEDLAMQRLPGPPTDLGEVLRQALLVAYNLEDA</sequence>
<dbReference type="RefSeq" id="XP_033773543.1">
    <property type="nucleotide sequence ID" value="XM_033917652.1"/>
</dbReference>
<dbReference type="GeneID" id="117347160"/>
<evidence type="ECO:0000313" key="2">
    <source>
        <dbReference type="RefSeq" id="XP_033773543.1"/>
    </source>
</evidence>
<organism evidence="1 2">
    <name type="scientific">Geotrypetes seraphini</name>
    <name type="common">Gaboon caecilian</name>
    <name type="synonym">Caecilia seraphini</name>
    <dbReference type="NCBI Taxonomy" id="260995"/>
    <lineage>
        <taxon>Eukaryota</taxon>
        <taxon>Metazoa</taxon>
        <taxon>Chordata</taxon>
        <taxon>Craniata</taxon>
        <taxon>Vertebrata</taxon>
        <taxon>Euteleostomi</taxon>
        <taxon>Amphibia</taxon>
        <taxon>Gymnophiona</taxon>
        <taxon>Geotrypetes</taxon>
    </lineage>
</organism>